<evidence type="ECO:0000313" key="1">
    <source>
        <dbReference type="EMBL" id="KER06733.1"/>
    </source>
</evidence>
<keyword evidence="2" id="KW-1185">Reference proteome</keyword>
<sequence length="160" mass="18165">MAKDKKKKEEEKPKKSGLQAFLKKRTPFYLAAVALIAISAQSVLSEKNFENSLPELSGEEQMVVDTLLNYNAGVESKLTVKEVIKNQIDEEYPDEKIYGHKKTVLDLSVTNVDSDEYNVILNFKSYKGEMNFDWNVNVESQEIISNNPDSKHVIDVVTFS</sequence>
<comment type="caution">
    <text evidence="1">The sequence shown here is derived from an EMBL/GenBank/DDBJ whole genome shotgun (WGS) entry which is preliminary data.</text>
</comment>
<dbReference type="AlphaFoldDB" id="A0A081S730"/>
<dbReference type="PATRIC" id="fig|1502292.3.peg.390"/>
<gene>
    <name evidence="1" type="ORF">AAA799E16_00450</name>
</gene>
<dbReference type="Proteomes" id="UP000028027">
    <property type="component" value="Unassembled WGS sequence"/>
</dbReference>
<evidence type="ECO:0000313" key="2">
    <source>
        <dbReference type="Proteomes" id="UP000028027"/>
    </source>
</evidence>
<reference evidence="1 2" key="1">
    <citation type="submission" date="2014-06" db="EMBL/GenBank/DDBJ databases">
        <authorList>
            <person name="Ngugi D.K."/>
            <person name="Blom J."/>
            <person name="Alam I."/>
            <person name="Rashid M."/>
            <person name="Ba Alawi W."/>
            <person name="Zhang G."/>
            <person name="Hikmawan T."/>
            <person name="Guan Y."/>
            <person name="Antunes A."/>
            <person name="Siam R."/>
            <person name="Eldorry H."/>
            <person name="Bajic V."/>
            <person name="Stingl U."/>
        </authorList>
    </citation>
    <scope>NUCLEOTIDE SEQUENCE [LARGE SCALE GENOMIC DNA]</scope>
    <source>
        <strain evidence="1">SCGC AAA799-E16</strain>
    </source>
</reference>
<organism evidence="1 2">
    <name type="scientific">Marine Group I thaumarchaeote SCGC AAA799-E16</name>
    <dbReference type="NCBI Taxonomy" id="1502292"/>
    <lineage>
        <taxon>Archaea</taxon>
        <taxon>Nitrososphaerota</taxon>
        <taxon>Marine Group I</taxon>
    </lineage>
</organism>
<dbReference type="EMBL" id="JNVL01000005">
    <property type="protein sequence ID" value="KER06733.1"/>
    <property type="molecule type" value="Genomic_DNA"/>
</dbReference>
<proteinExistence type="predicted"/>
<protein>
    <submittedName>
        <fullName evidence="1">Uncharacterized protein</fullName>
    </submittedName>
</protein>
<name>A0A081S730_9ARCH</name>
<accession>A0A081S730</accession>